<dbReference type="PROSITE" id="PS50866">
    <property type="entry name" value="GOLD"/>
    <property type="match status" value="1"/>
</dbReference>
<evidence type="ECO:0000259" key="9">
    <source>
        <dbReference type="PROSITE" id="PS50866"/>
    </source>
</evidence>
<evidence type="ECO:0000256" key="4">
    <source>
        <dbReference type="ARBA" id="ARBA00022729"/>
    </source>
</evidence>
<organism evidence="10 11">
    <name type="scientific">Urochloa decumbens</name>
    <dbReference type="NCBI Taxonomy" id="240449"/>
    <lineage>
        <taxon>Eukaryota</taxon>
        <taxon>Viridiplantae</taxon>
        <taxon>Streptophyta</taxon>
        <taxon>Embryophyta</taxon>
        <taxon>Tracheophyta</taxon>
        <taxon>Spermatophyta</taxon>
        <taxon>Magnoliopsida</taxon>
        <taxon>Liliopsida</taxon>
        <taxon>Poales</taxon>
        <taxon>Poaceae</taxon>
        <taxon>PACMAD clade</taxon>
        <taxon>Panicoideae</taxon>
        <taxon>Panicodae</taxon>
        <taxon>Paniceae</taxon>
        <taxon>Melinidinae</taxon>
        <taxon>Urochloa</taxon>
    </lineage>
</organism>
<dbReference type="Proteomes" id="UP001497457">
    <property type="component" value="Chromosome 5rd"/>
</dbReference>
<dbReference type="GO" id="GO:0016020">
    <property type="term" value="C:membrane"/>
    <property type="evidence" value="ECO:0007669"/>
    <property type="project" value="UniProtKB-SubCell"/>
</dbReference>
<dbReference type="AlphaFoldDB" id="A0ABC9ESR8"/>
<evidence type="ECO:0000256" key="3">
    <source>
        <dbReference type="ARBA" id="ARBA00022692"/>
    </source>
</evidence>
<dbReference type="SMART" id="SM01190">
    <property type="entry name" value="EMP24_GP25L"/>
    <property type="match status" value="1"/>
</dbReference>
<keyword evidence="6" id="KW-0472">Membrane</keyword>
<feature type="signal peptide" evidence="8">
    <location>
        <begin position="1"/>
        <end position="27"/>
    </location>
</feature>
<dbReference type="EMBL" id="OZ075115">
    <property type="protein sequence ID" value="CAL5063484.1"/>
    <property type="molecule type" value="Genomic_DNA"/>
</dbReference>
<reference evidence="10 11" key="2">
    <citation type="submission" date="2024-10" db="EMBL/GenBank/DDBJ databases">
        <authorList>
            <person name="Ryan C."/>
        </authorList>
    </citation>
    <scope>NUCLEOTIDE SEQUENCE [LARGE SCALE GENOMIC DNA]</scope>
</reference>
<evidence type="ECO:0000256" key="5">
    <source>
        <dbReference type="ARBA" id="ARBA00022989"/>
    </source>
</evidence>
<keyword evidence="11" id="KW-1185">Reference proteome</keyword>
<evidence type="ECO:0000313" key="10">
    <source>
        <dbReference type="EMBL" id="CAL5063484.1"/>
    </source>
</evidence>
<accession>A0ABC9ESR8</accession>
<feature type="chain" id="PRO_5044821644" description="GOLD domain-containing protein" evidence="8">
    <location>
        <begin position="28"/>
        <end position="214"/>
    </location>
</feature>
<evidence type="ECO:0000313" key="11">
    <source>
        <dbReference type="Proteomes" id="UP001497457"/>
    </source>
</evidence>
<comment type="similarity">
    <text evidence="2 7">Belongs to the EMP24/GP25L family.</text>
</comment>
<keyword evidence="4 8" id="KW-0732">Signal</keyword>
<dbReference type="Pfam" id="PF01105">
    <property type="entry name" value="EMP24_GP25L"/>
    <property type="match status" value="1"/>
</dbReference>
<protein>
    <recommendedName>
        <fullName evidence="9">GOLD domain-containing protein</fullName>
    </recommendedName>
</protein>
<dbReference type="InterPro" id="IPR009038">
    <property type="entry name" value="GOLD_dom"/>
</dbReference>
<proteinExistence type="inferred from homology"/>
<dbReference type="InterPro" id="IPR015720">
    <property type="entry name" value="Emp24-like"/>
</dbReference>
<sequence length="214" mass="24681">MGLVRRSLGSGLLLALCLVPFLRDAAAIRFVIDREECFSHNVDYEGDTVHVSFVVIKADTPWHYTQDGVDLVVKDPRGDQIRDSRGKISDKFEFVVQKRGVHRFCFTNKSPYHETVDFDVHIGHFSYLDQHAKDEHFSPLFEQIARLDEALYNIQFEQHWLEAQTDRQAILNESMSRRAVHKALFESAGLVAASVVQVYLMRRLFERKLGSSRV</sequence>
<gene>
    <name evidence="10" type="ORF">URODEC1_LOCUS98921</name>
</gene>
<name>A0ABC9ESR8_9POAL</name>
<feature type="domain" description="GOLD" evidence="9">
    <location>
        <begin position="35"/>
        <end position="122"/>
    </location>
</feature>
<dbReference type="PANTHER" id="PTHR22811">
    <property type="entry name" value="TRANSMEMBRANE EMP24 DOMAIN-CONTAINING PROTEIN"/>
    <property type="match status" value="1"/>
</dbReference>
<comment type="subcellular location">
    <subcellularLocation>
        <location evidence="1 7">Membrane</location>
        <topology evidence="1 7">Single-pass type I membrane protein</topology>
    </subcellularLocation>
</comment>
<keyword evidence="3 7" id="KW-0812">Transmembrane</keyword>
<evidence type="ECO:0000256" key="7">
    <source>
        <dbReference type="RuleBase" id="RU003827"/>
    </source>
</evidence>
<evidence type="ECO:0000256" key="6">
    <source>
        <dbReference type="ARBA" id="ARBA00023136"/>
    </source>
</evidence>
<keyword evidence="5" id="KW-1133">Transmembrane helix</keyword>
<reference evidence="11" key="1">
    <citation type="submission" date="2024-06" db="EMBL/GenBank/DDBJ databases">
        <authorList>
            <person name="Ryan C."/>
        </authorList>
    </citation>
    <scope>NUCLEOTIDE SEQUENCE [LARGE SCALE GENOMIC DNA]</scope>
</reference>
<evidence type="ECO:0000256" key="1">
    <source>
        <dbReference type="ARBA" id="ARBA00004479"/>
    </source>
</evidence>
<evidence type="ECO:0000256" key="8">
    <source>
        <dbReference type="SAM" id="SignalP"/>
    </source>
</evidence>
<evidence type="ECO:0000256" key="2">
    <source>
        <dbReference type="ARBA" id="ARBA00007104"/>
    </source>
</evidence>